<reference evidence="2 3" key="1">
    <citation type="journal article" date="2010" name="Stand. Genomic Sci.">
        <title>Complete genome sequence of Coraliomargarita akajimensis type strain (04OKA010-24).</title>
        <authorList>
            <person name="Mavromatis K."/>
            <person name="Abt B."/>
            <person name="Brambilla E."/>
            <person name="Lapidus A."/>
            <person name="Copeland A."/>
            <person name="Deshpande S."/>
            <person name="Nolan M."/>
            <person name="Lucas S."/>
            <person name="Tice H."/>
            <person name="Cheng J.F."/>
            <person name="Han C."/>
            <person name="Detter J.C."/>
            <person name="Woyke T."/>
            <person name="Goodwin L."/>
            <person name="Pitluck S."/>
            <person name="Held B."/>
            <person name="Brettin T."/>
            <person name="Tapia R."/>
            <person name="Ivanova N."/>
            <person name="Mikhailova N."/>
            <person name="Pati A."/>
            <person name="Liolios K."/>
            <person name="Chen A."/>
            <person name="Palaniappan K."/>
            <person name="Land M."/>
            <person name="Hauser L."/>
            <person name="Chang Y.J."/>
            <person name="Jeffries C.D."/>
            <person name="Rohde M."/>
            <person name="Goker M."/>
            <person name="Bristow J."/>
            <person name="Eisen J.A."/>
            <person name="Markowitz V."/>
            <person name="Hugenholtz P."/>
            <person name="Klenk H.P."/>
            <person name="Kyrpides N.C."/>
        </authorList>
    </citation>
    <scope>NUCLEOTIDE SEQUENCE [LARGE SCALE GENOMIC DNA]</scope>
    <source>
        <strain evidence="3">DSM 45221 / IAM 15411 / JCM 23193 / KCTC 12865</strain>
    </source>
</reference>
<evidence type="ECO:0000313" key="3">
    <source>
        <dbReference type="Proteomes" id="UP000000925"/>
    </source>
</evidence>
<dbReference type="STRING" id="583355.Caka_2445"/>
<keyword evidence="1" id="KW-0472">Membrane</keyword>
<name>D5ENI5_CORAD</name>
<dbReference type="EMBL" id="CP001998">
    <property type="protein sequence ID" value="ADE55461.1"/>
    <property type="molecule type" value="Genomic_DNA"/>
</dbReference>
<keyword evidence="3" id="KW-1185">Reference proteome</keyword>
<protein>
    <submittedName>
        <fullName evidence="2">Uncharacterized protein</fullName>
    </submittedName>
</protein>
<evidence type="ECO:0000256" key="1">
    <source>
        <dbReference type="SAM" id="Phobius"/>
    </source>
</evidence>
<evidence type="ECO:0000313" key="2">
    <source>
        <dbReference type="EMBL" id="ADE55461.1"/>
    </source>
</evidence>
<gene>
    <name evidence="2" type="ordered locus">Caka_2445</name>
</gene>
<dbReference type="Proteomes" id="UP000000925">
    <property type="component" value="Chromosome"/>
</dbReference>
<feature type="transmembrane region" description="Helical" evidence="1">
    <location>
        <begin position="21"/>
        <end position="40"/>
    </location>
</feature>
<sequence>MTAVETGQGKLSRGQRFVSPLLWAALLIGVCVHLVGFLVFKIVSNPLPEHEDVKPLVSFLSAGAIAEDMELSERALLFDSAPLFIPTRWNAAAHEYVSRDNVIWLFPEYEPEINLMHDLRPATPVLMSGYEVEAPQDLLDSKYWQFFRDFSQERVVVPELQETVGFAEIRVVGSPERPPVVLGADVEYAGAIAREPAVFALHVNGSGELLSQPLLVRSSGSESFDQSAREWLRAPTTVARLPAGYVGARVFP</sequence>
<proteinExistence type="predicted"/>
<dbReference type="KEGG" id="caa:Caka_2445"/>
<keyword evidence="1" id="KW-0812">Transmembrane</keyword>
<dbReference type="HOGENOM" id="CLU_1101433_0_0_0"/>
<organism evidence="2 3">
    <name type="scientific">Coraliomargarita akajimensis (strain DSM 45221 / IAM 15411 / JCM 23193 / KCTC 12865 / 04OKA010-24)</name>
    <dbReference type="NCBI Taxonomy" id="583355"/>
    <lineage>
        <taxon>Bacteria</taxon>
        <taxon>Pseudomonadati</taxon>
        <taxon>Verrucomicrobiota</taxon>
        <taxon>Opitutia</taxon>
        <taxon>Puniceicoccales</taxon>
        <taxon>Coraliomargaritaceae</taxon>
        <taxon>Coraliomargarita</taxon>
    </lineage>
</organism>
<accession>D5ENI5</accession>
<keyword evidence="1" id="KW-1133">Transmembrane helix</keyword>
<dbReference type="AlphaFoldDB" id="D5ENI5"/>